<dbReference type="PANTHER" id="PTHR12121:SF34">
    <property type="entry name" value="PROTEIN ANGEL"/>
    <property type="match status" value="1"/>
</dbReference>
<feature type="region of interest" description="Disordered" evidence="1">
    <location>
        <begin position="341"/>
        <end position="372"/>
    </location>
</feature>
<proteinExistence type="predicted"/>
<organism evidence="3">
    <name type="scientific">Odontella aurita</name>
    <dbReference type="NCBI Taxonomy" id="265563"/>
    <lineage>
        <taxon>Eukaryota</taxon>
        <taxon>Sar</taxon>
        <taxon>Stramenopiles</taxon>
        <taxon>Ochrophyta</taxon>
        <taxon>Bacillariophyta</taxon>
        <taxon>Mediophyceae</taxon>
        <taxon>Biddulphiophycidae</taxon>
        <taxon>Eupodiscales</taxon>
        <taxon>Odontellaceae</taxon>
        <taxon>Odontella</taxon>
    </lineage>
</organism>
<evidence type="ECO:0000259" key="2">
    <source>
        <dbReference type="Pfam" id="PF03372"/>
    </source>
</evidence>
<name>A0A7S4JTM6_9STRA</name>
<protein>
    <recommendedName>
        <fullName evidence="2">Endonuclease/exonuclease/phosphatase domain-containing protein</fullName>
    </recommendedName>
</protein>
<dbReference type="InterPro" id="IPR036691">
    <property type="entry name" value="Endo/exonu/phosph_ase_sf"/>
</dbReference>
<dbReference type="AlphaFoldDB" id="A0A7S4JTM6"/>
<dbReference type="Gene3D" id="3.60.10.10">
    <property type="entry name" value="Endonuclease/exonuclease/phosphatase"/>
    <property type="match status" value="1"/>
</dbReference>
<sequence length="463" mass="51221">MVAIEYLLSPAALPLSQPNQLSVLSYNVMLPNSADGWWTYKMYDPLSFQDGADGIQSVQGWDRRRGMLRERIGSIGADVVCLQEVSPKSFEEDFAFMRDELGYDGHEMFKKGRFRPATFWKTSKLELLDKPKHGDRTLLTAFKKVEEGQGGGGGDDFHRNWHVLNCHLQAGPQGGRRVRQIHDGVDGAFKLAKKLKENDPANPLLVACGDFNGGSECGAVRYVEEGSIGPEFLEDGTSVTSKEKKMRLSSALTDAASAPELERGPAPATLVVKELISIMVEEGSGAYEEPRLSQDIRQRLSRIYARYATQNRDGEMVMGREDVERWLIAINGQVGRGSEFRTAAKQMGWKEPPASESDSQGGNGPKEKPRITLPNEGILSLDGFLHVYEFELRGGKFWGINYDLGVLGEPLSNDGVFKARYDRMYCSAALQTKAVLDTVSNVPCPNEHEPSDHLPVGALFECP</sequence>
<dbReference type="EMBL" id="HBKQ01048778">
    <property type="protein sequence ID" value="CAE2273914.1"/>
    <property type="molecule type" value="Transcribed_RNA"/>
</dbReference>
<feature type="domain" description="Endonuclease/exonuclease/phosphatase" evidence="2">
    <location>
        <begin position="59"/>
        <end position="229"/>
    </location>
</feature>
<dbReference type="PANTHER" id="PTHR12121">
    <property type="entry name" value="CARBON CATABOLITE REPRESSOR PROTEIN 4"/>
    <property type="match status" value="1"/>
</dbReference>
<accession>A0A7S4JTM6</accession>
<evidence type="ECO:0000256" key="1">
    <source>
        <dbReference type="SAM" id="MobiDB-lite"/>
    </source>
</evidence>
<dbReference type="Pfam" id="PF03372">
    <property type="entry name" value="Exo_endo_phos"/>
    <property type="match status" value="1"/>
</dbReference>
<reference evidence="3" key="1">
    <citation type="submission" date="2021-01" db="EMBL/GenBank/DDBJ databases">
        <authorList>
            <person name="Corre E."/>
            <person name="Pelletier E."/>
            <person name="Niang G."/>
            <person name="Scheremetjew M."/>
            <person name="Finn R."/>
            <person name="Kale V."/>
            <person name="Holt S."/>
            <person name="Cochrane G."/>
            <person name="Meng A."/>
            <person name="Brown T."/>
            <person name="Cohen L."/>
        </authorList>
    </citation>
    <scope>NUCLEOTIDE SEQUENCE</scope>
    <source>
        <strain evidence="3">Isolate 1302-5</strain>
    </source>
</reference>
<evidence type="ECO:0000313" key="3">
    <source>
        <dbReference type="EMBL" id="CAE2273914.1"/>
    </source>
</evidence>
<dbReference type="InterPro" id="IPR050410">
    <property type="entry name" value="CCR4/nocturin_mRNA_transcr"/>
</dbReference>
<gene>
    <name evidence="3" type="ORF">OAUR00152_LOCUS33698</name>
</gene>
<dbReference type="SUPFAM" id="SSF56219">
    <property type="entry name" value="DNase I-like"/>
    <property type="match status" value="1"/>
</dbReference>
<dbReference type="InterPro" id="IPR005135">
    <property type="entry name" value="Endo/exonuclease/phosphatase"/>
</dbReference>
<dbReference type="GO" id="GO:0000175">
    <property type="term" value="F:3'-5'-RNA exonuclease activity"/>
    <property type="evidence" value="ECO:0007669"/>
    <property type="project" value="TreeGrafter"/>
</dbReference>